<sequence length="40" mass="4440">MNGKPTMAYSIEAAIQTGLFEKVIVSTDSEKYADIARFWG</sequence>
<dbReference type="InterPro" id="IPR029044">
    <property type="entry name" value="Nucleotide-diphossugar_trans"/>
</dbReference>
<dbReference type="PATRIC" id="fig|1339327.3.peg.2499"/>
<dbReference type="Pfam" id="PF02348">
    <property type="entry name" value="CTP_transf_3"/>
    <property type="match status" value="1"/>
</dbReference>
<comment type="caution">
    <text evidence="1">The sequence shown here is derived from an EMBL/GenBank/DDBJ whole genome shotgun (WGS) entry which is preliminary data.</text>
</comment>
<dbReference type="EMBL" id="JGDJ01000180">
    <property type="protein sequence ID" value="EXZ28922.1"/>
    <property type="molecule type" value="Genomic_DNA"/>
</dbReference>
<name>A0A015YAC9_BACFG</name>
<evidence type="ECO:0000313" key="2">
    <source>
        <dbReference type="Proteomes" id="UP000022082"/>
    </source>
</evidence>
<gene>
    <name evidence="1" type="ORF">M136_1865</name>
</gene>
<accession>A0A015YAC9</accession>
<dbReference type="GO" id="GO:0016779">
    <property type="term" value="F:nucleotidyltransferase activity"/>
    <property type="evidence" value="ECO:0007669"/>
    <property type="project" value="UniProtKB-KW"/>
</dbReference>
<organism evidence="1 2">
    <name type="scientific">Bacteroides fragilis str. S36L11</name>
    <dbReference type="NCBI Taxonomy" id="1339327"/>
    <lineage>
        <taxon>Bacteria</taxon>
        <taxon>Pseudomonadati</taxon>
        <taxon>Bacteroidota</taxon>
        <taxon>Bacteroidia</taxon>
        <taxon>Bacteroidales</taxon>
        <taxon>Bacteroidaceae</taxon>
        <taxon>Bacteroides</taxon>
    </lineage>
</organism>
<reference evidence="1 2" key="1">
    <citation type="submission" date="2014-02" db="EMBL/GenBank/DDBJ databases">
        <authorList>
            <person name="Sears C."/>
            <person name="Carroll K."/>
            <person name="Sack B.R."/>
            <person name="Qadri F."/>
            <person name="Myers L.L."/>
            <person name="Chung G.-T."/>
            <person name="Escheverria P."/>
            <person name="Fraser C.M."/>
            <person name="Sadzewicz L."/>
            <person name="Shefchek K.A."/>
            <person name="Tallon L."/>
            <person name="Das S.P."/>
            <person name="Daugherty S."/>
            <person name="Mongodin E.F."/>
        </authorList>
    </citation>
    <scope>NUCLEOTIDE SEQUENCE [LARGE SCALE GENOMIC DNA]</scope>
    <source>
        <strain evidence="1 2">S36L11</strain>
    </source>
</reference>
<proteinExistence type="predicted"/>
<protein>
    <submittedName>
        <fullName evidence="1">Cytidylyltransferase family protein</fullName>
    </submittedName>
</protein>
<dbReference type="InterPro" id="IPR003329">
    <property type="entry name" value="Cytidylyl_trans"/>
</dbReference>
<dbReference type="SUPFAM" id="SSF53448">
    <property type="entry name" value="Nucleotide-diphospho-sugar transferases"/>
    <property type="match status" value="1"/>
</dbReference>
<keyword evidence="1" id="KW-0548">Nucleotidyltransferase</keyword>
<dbReference type="Proteomes" id="UP000022082">
    <property type="component" value="Unassembled WGS sequence"/>
</dbReference>
<evidence type="ECO:0000313" key="1">
    <source>
        <dbReference type="EMBL" id="EXZ28922.1"/>
    </source>
</evidence>
<dbReference type="Gene3D" id="3.90.550.10">
    <property type="entry name" value="Spore Coat Polysaccharide Biosynthesis Protein SpsA, Chain A"/>
    <property type="match status" value="1"/>
</dbReference>
<dbReference type="AlphaFoldDB" id="A0A015YAC9"/>
<keyword evidence="1" id="KW-0808">Transferase</keyword>